<dbReference type="OrthoDB" id="5289726at2"/>
<dbReference type="PATRIC" id="fig|456.5.peg.385"/>
<dbReference type="InterPro" id="IPR019257">
    <property type="entry name" value="MeTrfase_dom"/>
</dbReference>
<evidence type="ECO:0000259" key="3">
    <source>
        <dbReference type="Pfam" id="PF10017"/>
    </source>
</evidence>
<accession>A0A0W0V849</accession>
<dbReference type="InterPro" id="IPR035094">
    <property type="entry name" value="EgtD"/>
</dbReference>
<evidence type="ECO:0000256" key="1">
    <source>
        <dbReference type="ARBA" id="ARBA00022603"/>
    </source>
</evidence>
<evidence type="ECO:0000313" key="4">
    <source>
        <dbReference type="EMBL" id="KTD16054.1"/>
    </source>
</evidence>
<evidence type="ECO:0000256" key="2">
    <source>
        <dbReference type="ARBA" id="ARBA00022679"/>
    </source>
</evidence>
<dbReference type="Gene3D" id="3.40.50.150">
    <property type="entry name" value="Vaccinia Virus protein VP39"/>
    <property type="match status" value="1"/>
</dbReference>
<dbReference type="PANTHER" id="PTHR43397:SF1">
    <property type="entry name" value="ERGOTHIONEINE BIOSYNTHESIS PROTEIN 1"/>
    <property type="match status" value="1"/>
</dbReference>
<dbReference type="GO" id="GO:0032259">
    <property type="term" value="P:methylation"/>
    <property type="evidence" value="ECO:0007669"/>
    <property type="project" value="UniProtKB-KW"/>
</dbReference>
<protein>
    <submittedName>
        <fullName evidence="4">Histidine-specific methyltransferase EgtD</fullName>
        <ecNumber evidence="4">2.1.1.44</ecNumber>
    </submittedName>
</protein>
<feature type="domain" description="Histidine-specific methyltransferase SAM-dependent" evidence="3">
    <location>
        <begin position="22"/>
        <end position="327"/>
    </location>
</feature>
<dbReference type="GO" id="GO:0052706">
    <property type="term" value="F:L-histidine N(alpha)-methyltransferase activity"/>
    <property type="evidence" value="ECO:0007669"/>
    <property type="project" value="UniProtKB-EC"/>
</dbReference>
<dbReference type="Pfam" id="PF10017">
    <property type="entry name" value="Methyltransf_33"/>
    <property type="match status" value="1"/>
</dbReference>
<sequence>MAALLKAIQNHQSHNQANNEFMRDVLLGLSRSKKTIPSKYFYDETGSELFNRITKHPDYYLTACEIDILTTIRKELSALLGKTTFNLIELGPGEGIKSRLLIDQFIKDRRSFSYCMIDISTQYLEQLAQKINGELPDLNIISINSDYSNGIKCLGETSKEKNFVLFLGSSIGNFDLSTSRCFLQEIRQSLQEGDYMLIGFDLRKDIDVLLRAYNDRDGITRAFNLNLLERVNRELNADFNLKSFEHYGNYNVLDGAMESFIVSRAEQTVHIGSLNKTFFFDRFEPIHVESSYKYTLFQIEHLAQTSYFEVVNNFSDSQNYFVNSLWRAKPK</sequence>
<dbReference type="Proteomes" id="UP000055035">
    <property type="component" value="Unassembled WGS sequence"/>
</dbReference>
<keyword evidence="2 4" id="KW-0808">Transferase</keyword>
<dbReference type="PIRSF" id="PIRSF018005">
    <property type="entry name" value="UCP018005"/>
    <property type="match status" value="1"/>
</dbReference>
<dbReference type="PANTHER" id="PTHR43397">
    <property type="entry name" value="ERGOTHIONEINE BIOSYNTHESIS PROTEIN 1"/>
    <property type="match status" value="1"/>
</dbReference>
<gene>
    <name evidence="4" type="primary">egtD</name>
    <name evidence="4" type="ORF">Ljor_0360</name>
</gene>
<comment type="caution">
    <text evidence="4">The sequence shown here is derived from an EMBL/GenBank/DDBJ whole genome shotgun (WGS) entry which is preliminary data.</text>
</comment>
<dbReference type="InterPro" id="IPR029063">
    <property type="entry name" value="SAM-dependent_MTases_sf"/>
</dbReference>
<dbReference type="EC" id="2.1.1.44" evidence="4"/>
<dbReference type="NCBIfam" id="TIGR03438">
    <property type="entry name" value="egtD_ergothio"/>
    <property type="match status" value="1"/>
</dbReference>
<keyword evidence="5" id="KW-1185">Reference proteome</keyword>
<dbReference type="EMBL" id="LNYJ01000011">
    <property type="protein sequence ID" value="KTD16054.1"/>
    <property type="molecule type" value="Genomic_DNA"/>
</dbReference>
<dbReference type="RefSeq" id="WP_058469940.1">
    <property type="nucleotide sequence ID" value="NZ_CAAAIC010000007.1"/>
</dbReference>
<organism evidence="4 5">
    <name type="scientific">Legionella jordanis</name>
    <dbReference type="NCBI Taxonomy" id="456"/>
    <lineage>
        <taxon>Bacteria</taxon>
        <taxon>Pseudomonadati</taxon>
        <taxon>Pseudomonadota</taxon>
        <taxon>Gammaproteobacteria</taxon>
        <taxon>Legionellales</taxon>
        <taxon>Legionellaceae</taxon>
        <taxon>Legionella</taxon>
    </lineage>
</organism>
<reference evidence="4 5" key="1">
    <citation type="submission" date="2015-11" db="EMBL/GenBank/DDBJ databases">
        <title>Genomic analysis of 38 Legionella species identifies large and diverse effector repertoires.</title>
        <authorList>
            <person name="Burstein D."/>
            <person name="Amaro F."/>
            <person name="Zusman T."/>
            <person name="Lifshitz Z."/>
            <person name="Cohen O."/>
            <person name="Gilbert J.A."/>
            <person name="Pupko T."/>
            <person name="Shuman H.A."/>
            <person name="Segal G."/>
        </authorList>
    </citation>
    <scope>NUCLEOTIDE SEQUENCE [LARGE SCALE GENOMIC DNA]</scope>
    <source>
        <strain evidence="4 5">BL-540</strain>
    </source>
</reference>
<proteinExistence type="predicted"/>
<dbReference type="SUPFAM" id="SSF53335">
    <property type="entry name" value="S-adenosyl-L-methionine-dependent methyltransferases"/>
    <property type="match status" value="1"/>
</dbReference>
<name>A0A0W0V849_9GAMM</name>
<evidence type="ECO:0000313" key="5">
    <source>
        <dbReference type="Proteomes" id="UP000055035"/>
    </source>
</evidence>
<dbReference type="InterPro" id="IPR051128">
    <property type="entry name" value="EgtD_Methyltrsf_superfamily"/>
</dbReference>
<keyword evidence="1 4" id="KW-0489">Methyltransferase</keyword>
<dbReference type="AlphaFoldDB" id="A0A0W0V849"/>
<dbReference type="InterPro" id="IPR017804">
    <property type="entry name" value="MeTrfase_EgtD-like"/>
</dbReference>
<dbReference type="STRING" id="456.Ljor_0360"/>